<organism evidence="1 2">
    <name type="scientific">Clostridium saccharobutylicum DSM 13864</name>
    <dbReference type="NCBI Taxonomy" id="1345695"/>
    <lineage>
        <taxon>Bacteria</taxon>
        <taxon>Bacillati</taxon>
        <taxon>Bacillota</taxon>
        <taxon>Clostridia</taxon>
        <taxon>Eubacteriales</taxon>
        <taxon>Clostridiaceae</taxon>
        <taxon>Clostridium</taxon>
    </lineage>
</organism>
<dbReference type="KEGG" id="csb:CLSA_c16810"/>
<dbReference type="GO" id="GO:0032259">
    <property type="term" value="P:methylation"/>
    <property type="evidence" value="ECO:0007669"/>
    <property type="project" value="UniProtKB-KW"/>
</dbReference>
<dbReference type="Gene3D" id="3.40.50.150">
    <property type="entry name" value="Vaccinia Virus protein VP39"/>
    <property type="match status" value="1"/>
</dbReference>
<dbReference type="OrthoDB" id="9784101at2"/>
<keyword evidence="1" id="KW-0489">Methyltransferase</keyword>
<evidence type="ECO:0000313" key="2">
    <source>
        <dbReference type="Proteomes" id="UP000017118"/>
    </source>
</evidence>
<sequence length="109" mass="12693">MAHKFDAKNKHKLDNEKRRELLPPEQTLIDLGLHEGDEKENFLSEVKRIIKPNGKIAIVEWKKVDSEFGPPIDHRLDRIILMKILDKLGFSNIEFINISDNFYGIIAEI</sequence>
<dbReference type="SUPFAM" id="SSF53335">
    <property type="entry name" value="S-adenosyl-L-methionine-dependent methyltransferases"/>
    <property type="match status" value="1"/>
</dbReference>
<accession>U5MSP1</accession>
<dbReference type="AlphaFoldDB" id="U5MSP1"/>
<dbReference type="HOGENOM" id="CLU_2179280_0_0_9"/>
<dbReference type="eggNOG" id="COG2226">
    <property type="taxonomic scope" value="Bacteria"/>
</dbReference>
<dbReference type="GO" id="GO:0008168">
    <property type="term" value="F:methyltransferase activity"/>
    <property type="evidence" value="ECO:0007669"/>
    <property type="project" value="UniProtKB-KW"/>
</dbReference>
<keyword evidence="1" id="KW-0830">Ubiquinone</keyword>
<gene>
    <name evidence="1" type="ORF">CLSA_c16810</name>
</gene>
<dbReference type="EMBL" id="CP006721">
    <property type="protein sequence ID" value="AGX42676.1"/>
    <property type="molecule type" value="Genomic_DNA"/>
</dbReference>
<protein>
    <submittedName>
        <fullName evidence="1">Methylase involved in ubiquinone/menaquinone biosynthesis</fullName>
    </submittedName>
</protein>
<evidence type="ECO:0000313" key="1">
    <source>
        <dbReference type="EMBL" id="AGX42676.1"/>
    </source>
</evidence>
<dbReference type="InterPro" id="IPR029063">
    <property type="entry name" value="SAM-dependent_MTases_sf"/>
</dbReference>
<dbReference type="RefSeq" id="WP_022745195.1">
    <property type="nucleotide sequence ID" value="NC_022571.1"/>
</dbReference>
<dbReference type="Proteomes" id="UP000017118">
    <property type="component" value="Chromosome"/>
</dbReference>
<keyword evidence="2" id="KW-1185">Reference proteome</keyword>
<dbReference type="GeneID" id="55474170"/>
<reference evidence="1 2" key="1">
    <citation type="journal article" date="2013" name="Genome Announc.">
        <title>Complete Genome Sequence of the Solvent Producer Clostridium saccharobutylicum NCP262 (DSM 13864).</title>
        <authorList>
            <person name="Poehlein A."/>
            <person name="Hartwich K."/>
            <person name="Krabben P."/>
            <person name="Ehrenreich A."/>
            <person name="Liebl W."/>
            <person name="Durre P."/>
            <person name="Gottschalk G."/>
            <person name="Daniel R."/>
        </authorList>
    </citation>
    <scope>NUCLEOTIDE SEQUENCE [LARGE SCALE GENOMIC DNA]</scope>
    <source>
        <strain evidence="1">DSM 13864</strain>
    </source>
</reference>
<dbReference type="PATRIC" id="fig|1345695.10.peg.3802"/>
<name>U5MSP1_CLOSA</name>
<proteinExistence type="predicted"/>
<keyword evidence="1" id="KW-0808">Transferase</keyword>